<feature type="binding site" evidence="7">
    <location>
        <position position="130"/>
    </location>
    <ligand>
        <name>[2Fe-2S] cluster</name>
        <dbReference type="ChEBI" id="CHEBI:190135"/>
    </ligand>
</feature>
<dbReference type="Gene3D" id="1.10.10.1590">
    <property type="entry name" value="NADH-quinone oxidoreductase subunit E"/>
    <property type="match status" value="1"/>
</dbReference>
<keyword evidence="3 7" id="KW-0479">Metal-binding</keyword>
<dbReference type="InterPro" id="IPR036249">
    <property type="entry name" value="Thioredoxin-like_sf"/>
</dbReference>
<evidence type="ECO:0000313" key="9">
    <source>
        <dbReference type="Proteomes" id="UP000239735"/>
    </source>
</evidence>
<dbReference type="PANTHER" id="PTHR43342:SF2">
    <property type="entry name" value="POTENTIAL NAD-REDUCING HYDROGENASE SUBUNIT"/>
    <property type="match status" value="1"/>
</dbReference>
<evidence type="ECO:0000256" key="6">
    <source>
        <dbReference type="ARBA" id="ARBA00034078"/>
    </source>
</evidence>
<organism evidence="8 9">
    <name type="scientific">Candidatus Sulfuritelmatomonas gaucii</name>
    <dbReference type="NCBI Taxonomy" id="2043161"/>
    <lineage>
        <taxon>Bacteria</taxon>
        <taxon>Pseudomonadati</taxon>
        <taxon>Acidobacteriota</taxon>
        <taxon>Terriglobia</taxon>
        <taxon>Terriglobales</taxon>
        <taxon>Acidobacteriaceae</taxon>
        <taxon>Candidatus Sulfuritelmatomonas</taxon>
    </lineage>
</organism>
<comment type="similarity">
    <text evidence="1">Belongs to the complex I 24 kDa subunit family.</text>
</comment>
<dbReference type="Proteomes" id="UP000239735">
    <property type="component" value="Unassembled WGS sequence"/>
</dbReference>
<dbReference type="SUPFAM" id="SSF52833">
    <property type="entry name" value="Thioredoxin-like"/>
    <property type="match status" value="1"/>
</dbReference>
<dbReference type="EMBL" id="OKRB01000098">
    <property type="protein sequence ID" value="SPE23659.1"/>
    <property type="molecule type" value="Genomic_DNA"/>
</dbReference>
<evidence type="ECO:0000313" key="8">
    <source>
        <dbReference type="EMBL" id="SPE23659.1"/>
    </source>
</evidence>
<evidence type="ECO:0000256" key="1">
    <source>
        <dbReference type="ARBA" id="ARBA00010643"/>
    </source>
</evidence>
<dbReference type="Pfam" id="PF01257">
    <property type="entry name" value="2Fe-2S_thioredx"/>
    <property type="match status" value="1"/>
</dbReference>
<dbReference type="Gene3D" id="3.40.30.10">
    <property type="entry name" value="Glutaredoxin"/>
    <property type="match status" value="1"/>
</dbReference>
<dbReference type="GO" id="GO:0016491">
    <property type="term" value="F:oxidoreductase activity"/>
    <property type="evidence" value="ECO:0007669"/>
    <property type="project" value="InterPro"/>
</dbReference>
<feature type="binding site" evidence="7">
    <location>
        <position position="94"/>
    </location>
    <ligand>
        <name>[2Fe-2S] cluster</name>
        <dbReference type="ChEBI" id="CHEBI:190135"/>
    </ligand>
</feature>
<feature type="binding site" evidence="7">
    <location>
        <position position="89"/>
    </location>
    <ligand>
        <name>[2Fe-2S] cluster</name>
        <dbReference type="ChEBI" id="CHEBI:190135"/>
    </ligand>
</feature>
<comment type="cofactor">
    <cofactor evidence="7">
        <name>[2Fe-2S] cluster</name>
        <dbReference type="ChEBI" id="CHEBI:190135"/>
    </cofactor>
    <text evidence="7">Binds 1 [2Fe-2S] cluster.</text>
</comment>
<reference evidence="9" key="1">
    <citation type="submission" date="2018-02" db="EMBL/GenBank/DDBJ databases">
        <authorList>
            <person name="Hausmann B."/>
        </authorList>
    </citation>
    <scope>NUCLEOTIDE SEQUENCE [LARGE SCALE GENOMIC DNA]</scope>
    <source>
        <strain evidence="9">Peat soil MAG SbA5</strain>
    </source>
</reference>
<proteinExistence type="inferred from homology"/>
<dbReference type="InterPro" id="IPR002023">
    <property type="entry name" value="NuoE-like"/>
</dbReference>
<name>A0A2N9LK51_9BACT</name>
<evidence type="ECO:0000256" key="5">
    <source>
        <dbReference type="ARBA" id="ARBA00023014"/>
    </source>
</evidence>
<keyword evidence="5 7" id="KW-0411">Iron-sulfur</keyword>
<dbReference type="InterPro" id="IPR028431">
    <property type="entry name" value="NADP_DH_HndA-like"/>
</dbReference>
<dbReference type="PIRSF" id="PIRSF000216">
    <property type="entry name" value="NADH_DH_24kDa"/>
    <property type="match status" value="1"/>
</dbReference>
<keyword evidence="8" id="KW-0371">Homeobox</keyword>
<accession>A0A2N9LK51</accession>
<dbReference type="InterPro" id="IPR041921">
    <property type="entry name" value="NuoE_N"/>
</dbReference>
<dbReference type="PANTHER" id="PTHR43342">
    <property type="entry name" value="NADH-QUINONE OXIDOREDUCTASE, E SUBUNIT"/>
    <property type="match status" value="1"/>
</dbReference>
<protein>
    <submittedName>
        <fullName evidence="8">NAD-reducing hydrogenase subunit HoxE</fullName>
    </submittedName>
</protein>
<dbReference type="GO" id="GO:0051537">
    <property type="term" value="F:2 iron, 2 sulfur cluster binding"/>
    <property type="evidence" value="ECO:0007669"/>
    <property type="project" value="UniProtKB-KW"/>
</dbReference>
<dbReference type="InterPro" id="IPR042128">
    <property type="entry name" value="NuoE_dom"/>
</dbReference>
<sequence length="165" mass="18062">MTAFTPPALPSEDKRWKIVNGTMRKNGFARRALIETLHTVQSSFGYLDDDSIRFVAMSLRVPLSQAYGVATFYHYFTMKPPGKHTVTVCAGTACYIKGADKLIAAAEKRLGIAQGQTTADGQISLMTARCVGACSRAPVALCDGEVVGEMTRDQVLEQLERWIVE</sequence>
<keyword evidence="2 7" id="KW-0001">2Fe-2S</keyword>
<feature type="binding site" evidence="7">
    <location>
        <position position="134"/>
    </location>
    <ligand>
        <name>[2Fe-2S] cluster</name>
        <dbReference type="ChEBI" id="CHEBI:190135"/>
    </ligand>
</feature>
<gene>
    <name evidence="8" type="primary">hoxE</name>
    <name evidence="8" type="ORF">SBA5_400070</name>
</gene>
<dbReference type="AlphaFoldDB" id="A0A2N9LK51"/>
<comment type="cofactor">
    <cofactor evidence="6">
        <name>[2Fe-2S] cluster</name>
        <dbReference type="ChEBI" id="CHEBI:190135"/>
    </cofactor>
</comment>
<evidence type="ECO:0000256" key="7">
    <source>
        <dbReference type="PIRSR" id="PIRSR000216-1"/>
    </source>
</evidence>
<evidence type="ECO:0000256" key="2">
    <source>
        <dbReference type="ARBA" id="ARBA00022714"/>
    </source>
</evidence>
<keyword evidence="4 7" id="KW-0408">Iron</keyword>
<dbReference type="GO" id="GO:0003677">
    <property type="term" value="F:DNA binding"/>
    <property type="evidence" value="ECO:0007669"/>
    <property type="project" value="UniProtKB-KW"/>
</dbReference>
<evidence type="ECO:0000256" key="4">
    <source>
        <dbReference type="ARBA" id="ARBA00023004"/>
    </source>
</evidence>
<dbReference type="GO" id="GO:0046872">
    <property type="term" value="F:metal ion binding"/>
    <property type="evidence" value="ECO:0007669"/>
    <property type="project" value="UniProtKB-KW"/>
</dbReference>
<dbReference type="CDD" id="cd03064">
    <property type="entry name" value="TRX_Fd_NuoE"/>
    <property type="match status" value="1"/>
</dbReference>
<evidence type="ECO:0000256" key="3">
    <source>
        <dbReference type="ARBA" id="ARBA00022723"/>
    </source>
</evidence>